<organism evidence="2 3">
    <name type="scientific">Pyxidicoccus fallax</name>
    <dbReference type="NCBI Taxonomy" id="394095"/>
    <lineage>
        <taxon>Bacteria</taxon>
        <taxon>Pseudomonadati</taxon>
        <taxon>Myxococcota</taxon>
        <taxon>Myxococcia</taxon>
        <taxon>Myxococcales</taxon>
        <taxon>Cystobacterineae</taxon>
        <taxon>Myxococcaceae</taxon>
        <taxon>Pyxidicoccus</taxon>
    </lineage>
</organism>
<dbReference type="Proteomes" id="UP000518300">
    <property type="component" value="Unassembled WGS sequence"/>
</dbReference>
<name>A0A848LYX0_9BACT</name>
<proteinExistence type="predicted"/>
<comment type="caution">
    <text evidence="2">The sequence shown here is derived from an EMBL/GenBank/DDBJ whole genome shotgun (WGS) entry which is preliminary data.</text>
</comment>
<keyword evidence="3" id="KW-1185">Reference proteome</keyword>
<dbReference type="RefSeq" id="WP_169351666.1">
    <property type="nucleotide sequence ID" value="NZ_JABBJJ010000435.1"/>
</dbReference>
<keyword evidence="1" id="KW-0732">Signal</keyword>
<gene>
    <name evidence="2" type="ORF">HG543_47900</name>
</gene>
<dbReference type="EMBL" id="JABBJJ010000435">
    <property type="protein sequence ID" value="NMO22533.1"/>
    <property type="molecule type" value="Genomic_DNA"/>
</dbReference>
<evidence type="ECO:0008006" key="4">
    <source>
        <dbReference type="Google" id="ProtNLM"/>
    </source>
</evidence>
<dbReference type="AlphaFoldDB" id="A0A848LYX0"/>
<sequence length="495" mass="52968">MSPCVSRALFRRPLAALVCLLALLVPASRAAAEPGIRILNSLATADLQLNALTTNRESLKALSSGPLSSKAFASDERLAHQLEHPPALRVMDYLVGCALAPGQKVEWKSLKGEFHTFEGEAGLCPEWERDAPSPECLGYVTACLLARNNAYHLEVELSMRGEDPRDPKRFNPSGASEEWSPMFLPCLAGGFGLEPECGWLGENVGRCTPGEVVTVAAGAPAPDTCTGKVGDIGGDRVLRVCEDARGCTRGDALADADRNKCGGIAPSATFICPASGEYSVMSAPYNRSTPPGTWVRPQATAGAYPAAPFGAFTFREGAFYGNLFDPDALSIEVLLDHEKDFAPYLVRKSYQGYPYLNVFACHSRDWVSGDDHLRSRICANATVGGDSLHGCLALPTGPCEPGSGSTLPRRCDDDDGDKVLGDGDFEGCQDASGFSHPEPITVFLRSPCDVLPEKSRQVCTKKCTYTSYPPRCTTTCRPKSPGECLLATTQPPPQQ</sequence>
<reference evidence="2 3" key="1">
    <citation type="submission" date="2020-04" db="EMBL/GenBank/DDBJ databases">
        <title>Draft genome of Pyxidicoccus fallax type strain.</title>
        <authorList>
            <person name="Whitworth D.E."/>
        </authorList>
    </citation>
    <scope>NUCLEOTIDE SEQUENCE [LARGE SCALE GENOMIC DNA]</scope>
    <source>
        <strain evidence="2 3">DSM 14698</strain>
    </source>
</reference>
<protein>
    <recommendedName>
        <fullName evidence="4">Lipoprotein</fullName>
    </recommendedName>
</protein>
<evidence type="ECO:0000313" key="3">
    <source>
        <dbReference type="Proteomes" id="UP000518300"/>
    </source>
</evidence>
<evidence type="ECO:0000313" key="2">
    <source>
        <dbReference type="EMBL" id="NMO22533.1"/>
    </source>
</evidence>
<evidence type="ECO:0000256" key="1">
    <source>
        <dbReference type="SAM" id="SignalP"/>
    </source>
</evidence>
<feature type="signal peptide" evidence="1">
    <location>
        <begin position="1"/>
        <end position="31"/>
    </location>
</feature>
<feature type="chain" id="PRO_5032674049" description="Lipoprotein" evidence="1">
    <location>
        <begin position="32"/>
        <end position="495"/>
    </location>
</feature>
<accession>A0A848LYX0</accession>